<dbReference type="SUPFAM" id="SSF54236">
    <property type="entry name" value="Ubiquitin-like"/>
    <property type="match status" value="1"/>
</dbReference>
<dbReference type="SUPFAM" id="SSF48366">
    <property type="entry name" value="Ras GEF"/>
    <property type="match status" value="1"/>
</dbReference>
<evidence type="ECO:0000259" key="4">
    <source>
        <dbReference type="PROSITE" id="PS50042"/>
    </source>
</evidence>
<dbReference type="InterPro" id="IPR029071">
    <property type="entry name" value="Ubiquitin-like_domsf"/>
</dbReference>
<dbReference type="SUPFAM" id="SSF51206">
    <property type="entry name" value="cAMP-binding domain-like"/>
    <property type="match status" value="1"/>
</dbReference>
<dbReference type="Pfam" id="PF00618">
    <property type="entry name" value="RasGEF_N"/>
    <property type="match status" value="1"/>
</dbReference>
<dbReference type="Pfam" id="PF00027">
    <property type="entry name" value="cNMP_binding"/>
    <property type="match status" value="1"/>
</dbReference>
<sequence length="756" mass="86018">MLPILFKITGMWQVLLEHNMICHVTNEHQFVDKQTYYRWIIRDESRQRGSTKRPLLPSADELTSAIFFLNTVGPDALFRMILHKSSHERTPEELELVYEELLHVKALSHLSTMVKRELATVISFEQHYHAGTVLFHQGDQAKRWYIILKGSVDVSIHGKGIVCSLQEGDDFGKLALVNEAPRAATITLRDDDAQFLVVDKQDFNRILRDVEANTVRLKEHGTDALVLERISEPKGAAIEHSGSRALSCYSVMAGLPEKIIEYVLETRVDAQPDDAQEMDTLLEDFILTHLIYMSTNVLCNYLKTYYIRNTTSADPRLVTTNELDNEQKVTSKRRVVAFLSFWVRTLGLHFFFDPVANSFVEELYCCVLEDSRTLPGMNLILAKISSIRNQRESAQRSLARHPTVVIECGVLSTMAPAPNPILPSDTCNQIIHLSDTTSFAMSIRMDKSTREICELASARLRYTQSDKALCLVEVKSNGEKIIFSLIEISISTMLGLNSKLYVVYRDEIDSLQPQLDQNGPVESVHASILEFVSSSELAHQLFILHAQLLEATDEIELITQVIGREAFPGRLPSNLDLLMRRFNEVQCWVTTEVLLSLPAKRINTLKKFIKIAIHAKENRDLMSLFAITLGLSNIAVSRLSSLWEKIPTKLRRQFAEFESLLDPSRNHRSYRALVAKLTAPCIPFIPLLLKDLTFIHEGNKTNYNGLVNFEKMHMISNVLRNFRMCKAPFAGAHSDMSSRRNTDSQNLIRNFRVKND</sequence>
<dbReference type="GO" id="GO:0007265">
    <property type="term" value="P:Ras protein signal transduction"/>
    <property type="evidence" value="ECO:0007669"/>
    <property type="project" value="TreeGrafter"/>
</dbReference>
<dbReference type="InterPro" id="IPR036390">
    <property type="entry name" value="WH_DNA-bd_sf"/>
</dbReference>
<dbReference type="Pfam" id="PF00617">
    <property type="entry name" value="RasGEF"/>
    <property type="match status" value="1"/>
</dbReference>
<proteinExistence type="predicted"/>
<dbReference type="PROSITE" id="PS50042">
    <property type="entry name" value="CNMP_BINDING_3"/>
    <property type="match status" value="1"/>
</dbReference>
<dbReference type="Gene3D" id="3.10.20.90">
    <property type="entry name" value="Phosphatidylinositol 3-kinase Catalytic Subunit, Chain A, domain 1"/>
    <property type="match status" value="1"/>
</dbReference>
<dbReference type="InterPro" id="IPR023578">
    <property type="entry name" value="Ras_GEF_dom_sf"/>
</dbReference>
<dbReference type="GO" id="GO:0005085">
    <property type="term" value="F:guanyl-nucleotide exchange factor activity"/>
    <property type="evidence" value="ECO:0007669"/>
    <property type="project" value="UniProtKB-KW"/>
</dbReference>
<dbReference type="SMART" id="SM00147">
    <property type="entry name" value="RasGEF"/>
    <property type="match status" value="1"/>
</dbReference>
<protein>
    <recommendedName>
        <fullName evidence="8">Rap guanine nucleotide exchange factor 4</fullName>
    </recommendedName>
</protein>
<dbReference type="SMART" id="SM00100">
    <property type="entry name" value="cNMP"/>
    <property type="match status" value="1"/>
</dbReference>
<keyword evidence="1 2" id="KW-0344">Guanine-nucleotide releasing factor</keyword>
<reference evidence="6 7" key="1">
    <citation type="journal article" date="2017" name="Curr. Biol.">
        <title>Genome architecture and evolution of a unichromosomal asexual nematode.</title>
        <authorList>
            <person name="Fradin H."/>
            <person name="Zegar C."/>
            <person name="Gutwein M."/>
            <person name="Lucas J."/>
            <person name="Kovtun M."/>
            <person name="Corcoran D."/>
            <person name="Baugh L.R."/>
            <person name="Kiontke K."/>
            <person name="Gunsalus K."/>
            <person name="Fitch D.H."/>
            <person name="Piano F."/>
        </authorList>
    </citation>
    <scope>NUCLEOTIDE SEQUENCE [LARGE SCALE GENOMIC DNA]</scope>
    <source>
        <strain evidence="6">PF1309</strain>
    </source>
</reference>
<dbReference type="InterPro" id="IPR000651">
    <property type="entry name" value="Ras-like_Gua-exchang_fac_N"/>
</dbReference>
<dbReference type="Gene3D" id="1.10.8.1240">
    <property type="match status" value="1"/>
</dbReference>
<evidence type="ECO:0000313" key="7">
    <source>
        <dbReference type="Proteomes" id="UP000218231"/>
    </source>
</evidence>
<dbReference type="CDD" id="cd06224">
    <property type="entry name" value="REM"/>
    <property type="match status" value="1"/>
</dbReference>
<dbReference type="InterPro" id="IPR018490">
    <property type="entry name" value="cNMP-bd_dom_sf"/>
</dbReference>
<feature type="domain" description="Cyclic nucleotide-binding" evidence="4">
    <location>
        <begin position="106"/>
        <end position="207"/>
    </location>
</feature>
<dbReference type="InterPro" id="IPR036964">
    <property type="entry name" value="RASGEF_cat_dom_sf"/>
</dbReference>
<dbReference type="Gene3D" id="1.20.870.10">
    <property type="entry name" value="Son of sevenless (SoS) protein Chain: S domain 1"/>
    <property type="match status" value="1"/>
</dbReference>
<evidence type="ECO:0000259" key="5">
    <source>
        <dbReference type="PROSITE" id="PS50212"/>
    </source>
</evidence>
<evidence type="ECO:0000313" key="6">
    <source>
        <dbReference type="EMBL" id="PAV84545.1"/>
    </source>
</evidence>
<dbReference type="SUPFAM" id="SSF46785">
    <property type="entry name" value="Winged helix' DNA-binding domain"/>
    <property type="match status" value="1"/>
</dbReference>
<dbReference type="Gene3D" id="2.60.120.10">
    <property type="entry name" value="Jelly Rolls"/>
    <property type="match status" value="1"/>
</dbReference>
<evidence type="ECO:0000256" key="1">
    <source>
        <dbReference type="ARBA" id="ARBA00022658"/>
    </source>
</evidence>
<dbReference type="InterPro" id="IPR008937">
    <property type="entry name" value="Ras-like_GEF"/>
</dbReference>
<organism evidence="6 7">
    <name type="scientific">Diploscapter pachys</name>
    <dbReference type="NCBI Taxonomy" id="2018661"/>
    <lineage>
        <taxon>Eukaryota</taxon>
        <taxon>Metazoa</taxon>
        <taxon>Ecdysozoa</taxon>
        <taxon>Nematoda</taxon>
        <taxon>Chromadorea</taxon>
        <taxon>Rhabditida</taxon>
        <taxon>Rhabditina</taxon>
        <taxon>Rhabditomorpha</taxon>
        <taxon>Rhabditoidea</taxon>
        <taxon>Rhabditidae</taxon>
        <taxon>Diploscapter</taxon>
    </lineage>
</organism>
<dbReference type="InterPro" id="IPR000595">
    <property type="entry name" value="cNMP-bd_dom"/>
</dbReference>
<comment type="caution">
    <text evidence="6">The sequence shown here is derived from an EMBL/GenBank/DDBJ whole genome shotgun (WGS) entry which is preliminary data.</text>
</comment>
<feature type="domain" description="N-terminal Ras-GEF" evidence="5">
    <location>
        <begin position="247"/>
        <end position="388"/>
    </location>
</feature>
<dbReference type="PROSITE" id="PS00720">
    <property type="entry name" value="RASGEF"/>
    <property type="match status" value="1"/>
</dbReference>
<dbReference type="PROSITE" id="PS50009">
    <property type="entry name" value="RASGEF_CAT"/>
    <property type="match status" value="1"/>
</dbReference>
<accession>A0A2A2LEL0</accession>
<dbReference type="InterPro" id="IPR019804">
    <property type="entry name" value="Ras_G-nucl-exch_fac_CS"/>
</dbReference>
<name>A0A2A2LEL0_9BILA</name>
<dbReference type="InterPro" id="IPR036388">
    <property type="entry name" value="WH-like_DNA-bd_sf"/>
</dbReference>
<dbReference type="STRING" id="2018661.A0A2A2LEL0"/>
<dbReference type="PRINTS" id="PR00103">
    <property type="entry name" value="CAMPKINASE"/>
</dbReference>
<dbReference type="Gene3D" id="1.10.10.10">
    <property type="entry name" value="Winged helix-like DNA-binding domain superfamily/Winged helix DNA-binding domain"/>
    <property type="match status" value="1"/>
</dbReference>
<keyword evidence="7" id="KW-1185">Reference proteome</keyword>
<dbReference type="PROSITE" id="PS50212">
    <property type="entry name" value="RASGEF_NTER"/>
    <property type="match status" value="1"/>
</dbReference>
<evidence type="ECO:0000259" key="3">
    <source>
        <dbReference type="PROSITE" id="PS50009"/>
    </source>
</evidence>
<dbReference type="SMART" id="SM00229">
    <property type="entry name" value="RasGEFN"/>
    <property type="match status" value="1"/>
</dbReference>
<evidence type="ECO:0000256" key="2">
    <source>
        <dbReference type="PROSITE-ProRule" id="PRU00168"/>
    </source>
</evidence>
<dbReference type="PANTHER" id="PTHR23113:SF327">
    <property type="entry name" value="EXCHANGE PROTEIN DIRECTLY ACTIVATED BY CAMP, ISOFORM E"/>
    <property type="match status" value="1"/>
</dbReference>
<dbReference type="InterPro" id="IPR014710">
    <property type="entry name" value="RmlC-like_jellyroll"/>
</dbReference>
<dbReference type="EMBL" id="LIAE01006839">
    <property type="protein sequence ID" value="PAV84545.1"/>
    <property type="molecule type" value="Genomic_DNA"/>
</dbReference>
<dbReference type="OrthoDB" id="21144at2759"/>
<dbReference type="InterPro" id="IPR001895">
    <property type="entry name" value="RASGEF_cat_dom"/>
</dbReference>
<dbReference type="PANTHER" id="PTHR23113">
    <property type="entry name" value="GUANINE NUCLEOTIDE EXCHANGE FACTOR"/>
    <property type="match status" value="1"/>
</dbReference>
<dbReference type="AlphaFoldDB" id="A0A2A2LEL0"/>
<dbReference type="CDD" id="cd00038">
    <property type="entry name" value="CAP_ED"/>
    <property type="match status" value="1"/>
</dbReference>
<feature type="domain" description="Ras-GEF" evidence="3">
    <location>
        <begin position="533"/>
        <end position="756"/>
    </location>
</feature>
<dbReference type="GO" id="GO:0005886">
    <property type="term" value="C:plasma membrane"/>
    <property type="evidence" value="ECO:0007669"/>
    <property type="project" value="TreeGrafter"/>
</dbReference>
<dbReference type="Proteomes" id="UP000218231">
    <property type="component" value="Unassembled WGS sequence"/>
</dbReference>
<evidence type="ECO:0008006" key="8">
    <source>
        <dbReference type="Google" id="ProtNLM"/>
    </source>
</evidence>
<dbReference type="Gene3D" id="1.10.840.10">
    <property type="entry name" value="Ras guanine-nucleotide exchange factors catalytic domain"/>
    <property type="match status" value="1"/>
</dbReference>
<gene>
    <name evidence="6" type="ORF">WR25_22052</name>
</gene>
<dbReference type="CDD" id="cd00155">
    <property type="entry name" value="RasGEF"/>
    <property type="match status" value="1"/>
</dbReference>